<evidence type="ECO:0000313" key="3">
    <source>
        <dbReference type="Proteomes" id="UP000007460"/>
    </source>
</evidence>
<proteinExistence type="predicted"/>
<sequence>MAEQKARRRAAAFLTSQYDDDGNDIARKAGARATAMKHSFHAIIIQSFAACLIVMMLTYVMTFWANTEVRFMLVIAIGFLLIYIALPLLMLRFEHEKSQTIRAFLRRRIKICYGDVTGMDMVLQVCLIPFMLCLCTILICVTLVMLRP</sequence>
<feature type="transmembrane region" description="Helical" evidence="1">
    <location>
        <begin position="112"/>
        <end position="145"/>
    </location>
</feature>
<accession>D5BS92</accession>
<evidence type="ECO:0000256" key="1">
    <source>
        <dbReference type="SAM" id="Phobius"/>
    </source>
</evidence>
<gene>
    <name evidence="2" type="ordered locus">SAR116_0896</name>
</gene>
<dbReference type="RefSeq" id="WP_013045768.1">
    <property type="nucleotide sequence ID" value="NC_014010.1"/>
</dbReference>
<evidence type="ECO:0000313" key="2">
    <source>
        <dbReference type="EMBL" id="ADE39139.1"/>
    </source>
</evidence>
<dbReference type="GO" id="GO:0005524">
    <property type="term" value="F:ATP binding"/>
    <property type="evidence" value="ECO:0007669"/>
    <property type="project" value="UniProtKB-KW"/>
</dbReference>
<dbReference type="AlphaFoldDB" id="D5BS92"/>
<dbReference type="EMBL" id="CP001751">
    <property type="protein sequence ID" value="ADE39139.1"/>
    <property type="molecule type" value="Genomic_DNA"/>
</dbReference>
<feature type="transmembrane region" description="Helical" evidence="1">
    <location>
        <begin position="71"/>
        <end position="91"/>
    </location>
</feature>
<name>D5BS92_PUNMI</name>
<keyword evidence="1" id="KW-1133">Transmembrane helix</keyword>
<keyword evidence="2" id="KW-0067">ATP-binding</keyword>
<dbReference type="KEGG" id="apb:SAR116_0896"/>
<keyword evidence="3" id="KW-1185">Reference proteome</keyword>
<protein>
    <submittedName>
        <fullName evidence="2">ABC transporter, ATP-binding protein</fullName>
    </submittedName>
</protein>
<dbReference type="HOGENOM" id="CLU_1757317_0_0_5"/>
<keyword evidence="1" id="KW-0812">Transmembrane</keyword>
<keyword evidence="1" id="KW-0472">Membrane</keyword>
<dbReference type="Proteomes" id="UP000007460">
    <property type="component" value="Chromosome"/>
</dbReference>
<feature type="transmembrane region" description="Helical" evidence="1">
    <location>
        <begin position="42"/>
        <end position="65"/>
    </location>
</feature>
<organism evidence="2 3">
    <name type="scientific">Puniceispirillum marinum (strain IMCC1322)</name>
    <dbReference type="NCBI Taxonomy" id="488538"/>
    <lineage>
        <taxon>Bacteria</taxon>
        <taxon>Pseudomonadati</taxon>
        <taxon>Pseudomonadota</taxon>
        <taxon>Alphaproteobacteria</taxon>
        <taxon>Candidatus Puniceispirillales</taxon>
        <taxon>Candidatus Puniceispirillaceae</taxon>
        <taxon>Candidatus Puniceispirillum</taxon>
    </lineage>
</organism>
<reference evidence="2 3" key="1">
    <citation type="journal article" date="2010" name="J. Bacteriol.">
        <title>Complete genome sequence of "Candidatus Puniceispirillum marinum" IMCC1322, a representative of the SAR116 clade in the Alphaproteobacteria.</title>
        <authorList>
            <person name="Oh H.M."/>
            <person name="Kwon K.K."/>
            <person name="Kang I."/>
            <person name="Kang S.G."/>
            <person name="Lee J.H."/>
            <person name="Kim S.J."/>
            <person name="Cho J.C."/>
        </authorList>
    </citation>
    <scope>NUCLEOTIDE SEQUENCE [LARGE SCALE GENOMIC DNA]</scope>
    <source>
        <strain evidence="2 3">IMCC1322</strain>
    </source>
</reference>
<keyword evidence="2" id="KW-0547">Nucleotide-binding</keyword>